<feature type="domain" description="Glycosyltransferase 2-like" evidence="4">
    <location>
        <begin position="8"/>
        <end position="123"/>
    </location>
</feature>
<accession>F0QXW9</accession>
<protein>
    <submittedName>
        <fullName evidence="5">Glycosyl transferase family 2</fullName>
    </submittedName>
</protein>
<dbReference type="AlphaFoldDB" id="F0QXW9"/>
<evidence type="ECO:0000313" key="6">
    <source>
        <dbReference type="Proteomes" id="UP000007485"/>
    </source>
</evidence>
<reference evidence="5 6" key="1">
    <citation type="journal article" date="2011" name="J. Bacteriol.">
        <title>Complete genome sequence of 'Vulcanisaeta moutnovskia' strain 768-28, a novel member of the hyperthermophilic crenarchaeal genus vulcanisaeta.</title>
        <authorList>
            <person name="Gumerov V.M."/>
            <person name="Mardanov A.V."/>
            <person name="Beletsky A.V."/>
            <person name="Prokofeva M.I."/>
            <person name="Bonch-Osmolovskaya E.A."/>
            <person name="Ravin N.V."/>
            <person name="Skryabin K.G."/>
        </authorList>
    </citation>
    <scope>NUCLEOTIDE SEQUENCE [LARGE SCALE GENOMIC DNA]</scope>
    <source>
        <strain evidence="5 6">768-28</strain>
    </source>
</reference>
<dbReference type="PANTHER" id="PTHR43179:SF12">
    <property type="entry name" value="GALACTOFURANOSYLTRANSFERASE GLFT2"/>
    <property type="match status" value="1"/>
</dbReference>
<dbReference type="STRING" id="985053.VMUT_1076"/>
<organism evidence="5 6">
    <name type="scientific">Vulcanisaeta moutnovskia (strain 768-28)</name>
    <dbReference type="NCBI Taxonomy" id="985053"/>
    <lineage>
        <taxon>Archaea</taxon>
        <taxon>Thermoproteota</taxon>
        <taxon>Thermoprotei</taxon>
        <taxon>Thermoproteales</taxon>
        <taxon>Thermoproteaceae</taxon>
        <taxon>Vulcanisaeta</taxon>
    </lineage>
</organism>
<dbReference type="GeneID" id="10288728"/>
<proteinExistence type="inferred from homology"/>
<dbReference type="eggNOG" id="arCOG01383">
    <property type="taxonomic scope" value="Archaea"/>
</dbReference>
<dbReference type="Proteomes" id="UP000007485">
    <property type="component" value="Chromosome"/>
</dbReference>
<dbReference type="KEGG" id="vmo:VMUT_1076"/>
<keyword evidence="2" id="KW-0328">Glycosyltransferase</keyword>
<dbReference type="GO" id="GO:0016757">
    <property type="term" value="F:glycosyltransferase activity"/>
    <property type="evidence" value="ECO:0007669"/>
    <property type="project" value="UniProtKB-KW"/>
</dbReference>
<evidence type="ECO:0000313" key="5">
    <source>
        <dbReference type="EMBL" id="ADY01282.1"/>
    </source>
</evidence>
<dbReference type="EMBL" id="CP002529">
    <property type="protein sequence ID" value="ADY01282.1"/>
    <property type="molecule type" value="Genomic_DNA"/>
</dbReference>
<evidence type="ECO:0000256" key="3">
    <source>
        <dbReference type="ARBA" id="ARBA00022679"/>
    </source>
</evidence>
<keyword evidence="6" id="KW-1185">Reference proteome</keyword>
<keyword evidence="3 5" id="KW-0808">Transferase</keyword>
<comment type="similarity">
    <text evidence="1">Belongs to the glycosyltransferase 2 family.</text>
</comment>
<dbReference type="RefSeq" id="WP_013604444.1">
    <property type="nucleotide sequence ID" value="NC_015151.1"/>
</dbReference>
<name>F0QXW9_VULM7</name>
<dbReference type="PANTHER" id="PTHR43179">
    <property type="entry name" value="RHAMNOSYLTRANSFERASE WBBL"/>
    <property type="match status" value="1"/>
</dbReference>
<evidence type="ECO:0000256" key="2">
    <source>
        <dbReference type="ARBA" id="ARBA00022676"/>
    </source>
</evidence>
<evidence type="ECO:0000256" key="1">
    <source>
        <dbReference type="ARBA" id="ARBA00006739"/>
    </source>
</evidence>
<dbReference type="HOGENOM" id="CLU_023845_4_1_2"/>
<dbReference type="Pfam" id="PF00535">
    <property type="entry name" value="Glycos_transf_2"/>
    <property type="match status" value="1"/>
</dbReference>
<gene>
    <name evidence="5" type="ordered locus">VMUT_1076</name>
</gene>
<dbReference type="OrthoDB" id="31358at2157"/>
<dbReference type="Gene3D" id="3.90.550.10">
    <property type="entry name" value="Spore Coat Polysaccharide Biosynthesis Protein SpsA, Chain A"/>
    <property type="match status" value="1"/>
</dbReference>
<dbReference type="InterPro" id="IPR001173">
    <property type="entry name" value="Glyco_trans_2-like"/>
</dbReference>
<dbReference type="SUPFAM" id="SSF53448">
    <property type="entry name" value="Nucleotide-diphospho-sugar transferases"/>
    <property type="match status" value="1"/>
</dbReference>
<dbReference type="InterPro" id="IPR029044">
    <property type="entry name" value="Nucleotide-diphossugar_trans"/>
</dbReference>
<sequence length="334" mass="37767">MRFIDIALRSIDSVLNLDFDGYEVIIVDNASTDGSFEVIRRFVEEHRPSNVRVKFIRNDGNLGYAGGMNVGWGARDPDARYVAFVNNDLVAEPESLRKIIEHMESDEKTAAASGLIHYPDGRVIFSAGGWISERPGAGNVCEGLLKEECPQVHKEHYVSYANGAYMVVKTNILFNTMPRGKPFIEEAFLYLDDDLLGLILWNRGYRVKYIPVDSGIHFVNTTTKGSIGAYYGLRGSVALLYITKTRYSRMVRLRLLRQLLSGYFRDKALYKAVKDGIELGRKILHIVSSLNLYCAPYVKVNLLNEIKQILPGLNIKDKCAVKLTDLRYEPVKCR</sequence>
<evidence type="ECO:0000259" key="4">
    <source>
        <dbReference type="Pfam" id="PF00535"/>
    </source>
</evidence>